<dbReference type="Gene3D" id="3.10.450.40">
    <property type="match status" value="1"/>
</dbReference>
<evidence type="ECO:0000313" key="1">
    <source>
        <dbReference type="EMBL" id="OKZ45310.1"/>
    </source>
</evidence>
<dbReference type="Proteomes" id="UP000186631">
    <property type="component" value="Unassembled WGS sequence"/>
</dbReference>
<evidence type="ECO:0008006" key="3">
    <source>
        <dbReference type="Google" id="ProtNLM"/>
    </source>
</evidence>
<reference evidence="1 2" key="1">
    <citation type="journal article" date="2016" name="Nat. Biotechnol.">
        <title>Measurement of bacterial replication rates in microbial communities.</title>
        <authorList>
            <person name="Brown C.T."/>
            <person name="Olm M.R."/>
            <person name="Thomas B.C."/>
            <person name="Banfield J.F."/>
        </authorList>
    </citation>
    <scope>NUCLEOTIDE SEQUENCE [LARGE SCALE GENOMIC DNA]</scope>
    <source>
        <strain evidence="1">42_262</strain>
    </source>
</reference>
<gene>
    <name evidence="1" type="ORF">BHV80_12960</name>
</gene>
<protein>
    <recommendedName>
        <fullName evidence="3">DUF3223 domain-containing protein</fullName>
    </recommendedName>
</protein>
<dbReference type="AlphaFoldDB" id="A0A1Q6IWN8"/>
<name>A0A1Q6IWN8_PHOVU</name>
<accession>A0A1Q6IWN8</accession>
<proteinExistence type="predicted"/>
<evidence type="ECO:0000313" key="2">
    <source>
        <dbReference type="Proteomes" id="UP000186631"/>
    </source>
</evidence>
<organism evidence="1 2">
    <name type="scientific">Phocaeicola vulgatus</name>
    <name type="common">Bacteroides vulgatus</name>
    <dbReference type="NCBI Taxonomy" id="821"/>
    <lineage>
        <taxon>Bacteria</taxon>
        <taxon>Pseudomonadati</taxon>
        <taxon>Bacteroidota</taxon>
        <taxon>Bacteroidia</taxon>
        <taxon>Bacteroidales</taxon>
        <taxon>Bacteroidaceae</taxon>
        <taxon>Phocaeicola</taxon>
    </lineage>
</organism>
<dbReference type="EMBL" id="MNQV01000214">
    <property type="protein sequence ID" value="OKZ45310.1"/>
    <property type="molecule type" value="Genomic_DNA"/>
</dbReference>
<sequence length="205" mass="23775">MHGMTQKEIKERCRRILYSVPRNGKVLDTVDFHFLMQVFALSPYYELKTQGKKIVGIERRDAGFYGSTCFYLIREDGSCTDISFTKIFRVDGDTDDVLKALRSAVVPSIEAFRMTFRPFTYEGIICNSLADVDIDHYDLKFRELASIWIEQNGGVDSLVKKINPTADNNTHTYFLDEELKSSFRQFHDAHTHLRFLPKVINRSNQ</sequence>
<comment type="caution">
    <text evidence="1">The sequence shown here is derived from an EMBL/GenBank/DDBJ whole genome shotgun (WGS) entry which is preliminary data.</text>
</comment>
<dbReference type="Pfam" id="PF11523">
    <property type="entry name" value="DUF3223"/>
    <property type="match status" value="1"/>
</dbReference>